<evidence type="ECO:0000259" key="2">
    <source>
        <dbReference type="PROSITE" id="PS50238"/>
    </source>
</evidence>
<dbReference type="SUPFAM" id="SSF48350">
    <property type="entry name" value="GTPase activation domain, GAP"/>
    <property type="match status" value="1"/>
</dbReference>
<evidence type="ECO:0000256" key="1">
    <source>
        <dbReference type="SAM" id="MobiDB-lite"/>
    </source>
</evidence>
<dbReference type="GO" id="GO:0007264">
    <property type="term" value="P:small GTPase-mediated signal transduction"/>
    <property type="evidence" value="ECO:0007669"/>
    <property type="project" value="TreeGrafter"/>
</dbReference>
<dbReference type="GO" id="GO:0005737">
    <property type="term" value="C:cytoplasm"/>
    <property type="evidence" value="ECO:0007669"/>
    <property type="project" value="TreeGrafter"/>
</dbReference>
<dbReference type="AlphaFoldDB" id="A0A6B2L8D0"/>
<name>A0A6B2L8D0_9EUKA</name>
<dbReference type="Pfam" id="PF00620">
    <property type="entry name" value="RhoGAP"/>
    <property type="match status" value="1"/>
</dbReference>
<feature type="domain" description="Rho-GAP" evidence="2">
    <location>
        <begin position="142"/>
        <end position="341"/>
    </location>
</feature>
<protein>
    <recommendedName>
        <fullName evidence="2">Rho-GAP domain-containing protein</fullName>
    </recommendedName>
</protein>
<dbReference type="InterPro" id="IPR000198">
    <property type="entry name" value="RhoGAP_dom"/>
</dbReference>
<dbReference type="PROSITE" id="PS50238">
    <property type="entry name" value="RHOGAP"/>
    <property type="match status" value="1"/>
</dbReference>
<feature type="compositionally biased region" description="Basic and acidic residues" evidence="1">
    <location>
        <begin position="29"/>
        <end position="49"/>
    </location>
</feature>
<dbReference type="CDD" id="cd00159">
    <property type="entry name" value="RhoGAP"/>
    <property type="match status" value="1"/>
</dbReference>
<organism evidence="3">
    <name type="scientific">Arcella intermedia</name>
    <dbReference type="NCBI Taxonomy" id="1963864"/>
    <lineage>
        <taxon>Eukaryota</taxon>
        <taxon>Amoebozoa</taxon>
        <taxon>Tubulinea</taxon>
        <taxon>Elardia</taxon>
        <taxon>Arcellinida</taxon>
        <taxon>Sphaerothecina</taxon>
        <taxon>Arcellidae</taxon>
        <taxon>Arcella</taxon>
    </lineage>
</organism>
<dbReference type="InterPro" id="IPR008936">
    <property type="entry name" value="Rho_GTPase_activation_prot"/>
</dbReference>
<evidence type="ECO:0000313" key="3">
    <source>
        <dbReference type="EMBL" id="NDV33293.1"/>
    </source>
</evidence>
<dbReference type="PANTHER" id="PTHR45808">
    <property type="entry name" value="RHO GTPASE-ACTIVATING PROTEIN 68F"/>
    <property type="match status" value="1"/>
</dbReference>
<sequence length="347" mass="39438">MRRPREPVRRHYTSTETRTTPIPAPGARASHDDYEEERRPLTERARRTGDEEEGNLPPKRPSTGPPEKMFGRPLKAGSLNEAKKFGREKMREMFGSNASVLPQIPFDKGLPQKLSSLIRGGSKPLASVTEVVAPKDVKHFGIPLEESWDLAVQNCQIHVTLRIFDYIRFHGKSTLSIFRIPPNKQKIEEWKEMLDSGQEIEFENARVHDVAGFLQTYLRALPNGLIPDTLWTPILKESKTHTNSPLLPFAIRILQSLPKIQKFIGIKFLQLLSEISRESETNKMDAKSLAVCVSQSIFRNNFEVLSDIGVDMNAQMQNSIDIISQINQILCVMIQEWDQIESSISLL</sequence>
<accession>A0A6B2L8D0</accession>
<dbReference type="GO" id="GO:0005096">
    <property type="term" value="F:GTPase activator activity"/>
    <property type="evidence" value="ECO:0007669"/>
    <property type="project" value="TreeGrafter"/>
</dbReference>
<dbReference type="Gene3D" id="1.10.555.10">
    <property type="entry name" value="Rho GTPase activation protein"/>
    <property type="match status" value="1"/>
</dbReference>
<dbReference type="SMART" id="SM00324">
    <property type="entry name" value="RhoGAP"/>
    <property type="match status" value="1"/>
</dbReference>
<reference evidence="3" key="1">
    <citation type="journal article" date="2020" name="J. Eukaryot. Microbiol.">
        <title>De novo Sequencing, Assembly and Annotation of the Transcriptome for the Free-Living Testate Amoeba Arcella intermedia.</title>
        <authorList>
            <person name="Ribeiro G.M."/>
            <person name="Porfirio-Sousa A.L."/>
            <person name="Maurer-Alcala X.X."/>
            <person name="Katz L.A."/>
            <person name="Lahr D.J.G."/>
        </authorList>
    </citation>
    <scope>NUCLEOTIDE SEQUENCE</scope>
</reference>
<feature type="region of interest" description="Disordered" evidence="1">
    <location>
        <begin position="1"/>
        <end position="73"/>
    </location>
</feature>
<dbReference type="PANTHER" id="PTHR45808:SF2">
    <property type="entry name" value="RHO GTPASE-ACTIVATING PROTEIN 68F"/>
    <property type="match status" value="1"/>
</dbReference>
<dbReference type="EMBL" id="GIBP01004324">
    <property type="protein sequence ID" value="NDV33293.1"/>
    <property type="molecule type" value="Transcribed_RNA"/>
</dbReference>
<proteinExistence type="predicted"/>